<dbReference type="GO" id="GO:0051082">
    <property type="term" value="F:unfolded protein binding"/>
    <property type="evidence" value="ECO:0007669"/>
    <property type="project" value="InterPro"/>
</dbReference>
<evidence type="ECO:0000256" key="3">
    <source>
        <dbReference type="SAM" id="Coils"/>
    </source>
</evidence>
<feature type="chain" id="PRO_5042825582" evidence="5">
    <location>
        <begin position="22"/>
        <end position="194"/>
    </location>
</feature>
<dbReference type="GO" id="GO:0050821">
    <property type="term" value="P:protein stabilization"/>
    <property type="evidence" value="ECO:0007669"/>
    <property type="project" value="TreeGrafter"/>
</dbReference>
<dbReference type="SUPFAM" id="SSF111384">
    <property type="entry name" value="OmpH-like"/>
    <property type="match status" value="1"/>
</dbReference>
<dbReference type="SMART" id="SM00935">
    <property type="entry name" value="OmpH"/>
    <property type="match status" value="1"/>
</dbReference>
<reference evidence="6 7" key="1">
    <citation type="submission" date="2021-05" db="EMBL/GenBank/DDBJ databases">
        <authorList>
            <person name="Zhang Z.D."/>
            <person name="Osman G."/>
        </authorList>
    </citation>
    <scope>NUCLEOTIDE SEQUENCE [LARGE SCALE GENOMIC DNA]</scope>
    <source>
        <strain evidence="6 7">KCTC 32217</strain>
    </source>
</reference>
<comment type="caution">
    <text evidence="6">The sequence shown here is derived from an EMBL/GenBank/DDBJ whole genome shotgun (WGS) entry which is preliminary data.</text>
</comment>
<dbReference type="EMBL" id="JAHCMY010000004">
    <property type="protein sequence ID" value="MBS9524312.1"/>
    <property type="molecule type" value="Genomic_DNA"/>
</dbReference>
<comment type="similarity">
    <text evidence="1">Belongs to the Skp family.</text>
</comment>
<sequence>MKARIILSAIAVFCLGFVAQAQQDLKIGYTNIDYLMDLMPEMEQIGADIQDYSTQLGTQMQTKQQDFQRQVQTYQQSAQTMTEEARAQKEQELQKMSEEIQRYERDAQSSYQRKLQELLEPVQTKVFNAINSVAAENNYTHVFSETAGQAPVLLYTRDDDNFTELVLAKLGISAPADGQPTPGQNVPAPGQNQQ</sequence>
<dbReference type="PANTHER" id="PTHR35089">
    <property type="entry name" value="CHAPERONE PROTEIN SKP"/>
    <property type="match status" value="1"/>
</dbReference>
<evidence type="ECO:0000313" key="7">
    <source>
        <dbReference type="Proteomes" id="UP001319104"/>
    </source>
</evidence>
<dbReference type="InterPro" id="IPR005632">
    <property type="entry name" value="Chaperone_Skp"/>
</dbReference>
<proteinExistence type="inferred from homology"/>
<protein>
    <submittedName>
        <fullName evidence="6">OmpH family outer membrane protein</fullName>
    </submittedName>
</protein>
<evidence type="ECO:0000256" key="2">
    <source>
        <dbReference type="ARBA" id="ARBA00022729"/>
    </source>
</evidence>
<dbReference type="RefSeq" id="WP_213945169.1">
    <property type="nucleotide sequence ID" value="NZ_JAHBGI010000001.1"/>
</dbReference>
<evidence type="ECO:0000256" key="1">
    <source>
        <dbReference type="ARBA" id="ARBA00009091"/>
    </source>
</evidence>
<evidence type="ECO:0000256" key="5">
    <source>
        <dbReference type="SAM" id="SignalP"/>
    </source>
</evidence>
<keyword evidence="3" id="KW-0175">Coiled coil</keyword>
<feature type="region of interest" description="Disordered" evidence="4">
    <location>
        <begin position="173"/>
        <end position="194"/>
    </location>
</feature>
<gene>
    <name evidence="6" type="ORF">KI659_09820</name>
</gene>
<dbReference type="Pfam" id="PF03938">
    <property type="entry name" value="OmpH"/>
    <property type="match status" value="1"/>
</dbReference>
<feature type="coiled-coil region" evidence="3">
    <location>
        <begin position="71"/>
        <end position="113"/>
    </location>
</feature>
<dbReference type="AlphaFoldDB" id="A0AAP2CHM6"/>
<evidence type="ECO:0000256" key="4">
    <source>
        <dbReference type="SAM" id="MobiDB-lite"/>
    </source>
</evidence>
<dbReference type="GO" id="GO:0005829">
    <property type="term" value="C:cytosol"/>
    <property type="evidence" value="ECO:0007669"/>
    <property type="project" value="TreeGrafter"/>
</dbReference>
<feature type="signal peptide" evidence="5">
    <location>
        <begin position="1"/>
        <end position="21"/>
    </location>
</feature>
<dbReference type="InterPro" id="IPR024930">
    <property type="entry name" value="Skp_dom_sf"/>
</dbReference>
<name>A0AAP2CHM6_9BACT</name>
<accession>A0AAP2CHM6</accession>
<dbReference type="PANTHER" id="PTHR35089:SF1">
    <property type="entry name" value="CHAPERONE PROTEIN SKP"/>
    <property type="match status" value="1"/>
</dbReference>
<dbReference type="Proteomes" id="UP001319104">
    <property type="component" value="Unassembled WGS sequence"/>
</dbReference>
<organism evidence="6 7">
    <name type="scientific">Litoribacter ruber</name>
    <dbReference type="NCBI Taxonomy" id="702568"/>
    <lineage>
        <taxon>Bacteria</taxon>
        <taxon>Pseudomonadati</taxon>
        <taxon>Bacteroidota</taxon>
        <taxon>Cytophagia</taxon>
        <taxon>Cytophagales</taxon>
        <taxon>Cyclobacteriaceae</taxon>
        <taxon>Litoribacter</taxon>
    </lineage>
</organism>
<evidence type="ECO:0000313" key="6">
    <source>
        <dbReference type="EMBL" id="MBS9524312.1"/>
    </source>
</evidence>
<keyword evidence="7" id="KW-1185">Reference proteome</keyword>
<dbReference type="Gene3D" id="3.30.910.20">
    <property type="entry name" value="Skp domain"/>
    <property type="match status" value="1"/>
</dbReference>
<keyword evidence="2 5" id="KW-0732">Signal</keyword>